<comment type="catalytic activity">
    <reaction evidence="11">
        <text>heme b + (2E,6E)-farnesyl diphosphate + H2O = Fe(II)-heme o + diphosphate</text>
        <dbReference type="Rhea" id="RHEA:28070"/>
        <dbReference type="ChEBI" id="CHEBI:15377"/>
        <dbReference type="ChEBI" id="CHEBI:33019"/>
        <dbReference type="ChEBI" id="CHEBI:60344"/>
        <dbReference type="ChEBI" id="CHEBI:60530"/>
        <dbReference type="ChEBI" id="CHEBI:175763"/>
        <dbReference type="EC" id="2.5.1.141"/>
    </reaction>
</comment>
<keyword evidence="5" id="KW-0809">Transit peptide</keyword>
<feature type="transmembrane region" description="Helical" evidence="13">
    <location>
        <begin position="221"/>
        <end position="238"/>
    </location>
</feature>
<evidence type="ECO:0000256" key="5">
    <source>
        <dbReference type="ARBA" id="ARBA00022946"/>
    </source>
</evidence>
<proteinExistence type="inferred from homology"/>
<dbReference type="GO" id="GO:0031966">
    <property type="term" value="C:mitochondrial membrane"/>
    <property type="evidence" value="ECO:0007669"/>
    <property type="project" value="UniProtKB-SubCell"/>
</dbReference>
<dbReference type="PANTHER" id="PTHR43448:SF2">
    <property type="entry name" value="PROTOHEME IX FARNESYLTRANSFERASE, MITOCHONDRIAL"/>
    <property type="match status" value="1"/>
</dbReference>
<protein>
    <recommendedName>
        <fullName evidence="2 12">Protoheme IX farnesyltransferase, mitochondrial</fullName>
        <ecNumber evidence="12">2.5.1.-</ecNumber>
    </recommendedName>
    <alternativeName>
        <fullName evidence="10 12">Heme O synthase</fullName>
    </alternativeName>
</protein>
<comment type="subcellular location">
    <subcellularLocation>
        <location evidence="1">Mitochondrion membrane</location>
        <topology evidence="1">Multi-pass membrane protein</topology>
    </subcellularLocation>
</comment>
<dbReference type="InterPro" id="IPR044878">
    <property type="entry name" value="UbiA_sf"/>
</dbReference>
<dbReference type="PROSITE" id="PS00943">
    <property type="entry name" value="UBIA"/>
    <property type="match status" value="1"/>
</dbReference>
<dbReference type="InterPro" id="IPR016315">
    <property type="entry name" value="Protohaem_IX_farnesylTrfase_mt"/>
</dbReference>
<evidence type="ECO:0000256" key="13">
    <source>
        <dbReference type="SAM" id="Phobius"/>
    </source>
</evidence>
<dbReference type="InterPro" id="IPR000537">
    <property type="entry name" value="UbiA_prenyltransferase"/>
</dbReference>
<dbReference type="GO" id="GO:0006784">
    <property type="term" value="P:heme A biosynthetic process"/>
    <property type="evidence" value="ECO:0007669"/>
    <property type="project" value="TreeGrafter"/>
</dbReference>
<feature type="transmembrane region" description="Helical" evidence="13">
    <location>
        <begin position="128"/>
        <end position="146"/>
    </location>
</feature>
<evidence type="ECO:0000256" key="9">
    <source>
        <dbReference type="ARBA" id="ARBA00023136"/>
    </source>
</evidence>
<dbReference type="Pfam" id="PF01040">
    <property type="entry name" value="UbiA"/>
    <property type="match status" value="1"/>
</dbReference>
<evidence type="ECO:0000256" key="10">
    <source>
        <dbReference type="ARBA" id="ARBA00030253"/>
    </source>
</evidence>
<feature type="transmembrane region" description="Helical" evidence="13">
    <location>
        <begin position="374"/>
        <end position="391"/>
    </location>
</feature>
<evidence type="ECO:0000256" key="6">
    <source>
        <dbReference type="ARBA" id="ARBA00022989"/>
    </source>
</evidence>
<evidence type="ECO:0000256" key="11">
    <source>
        <dbReference type="ARBA" id="ARBA00047690"/>
    </source>
</evidence>
<dbReference type="EC" id="2.5.1.-" evidence="12"/>
<evidence type="ECO:0000313" key="15">
    <source>
        <dbReference type="Proteomes" id="UP001163046"/>
    </source>
</evidence>
<organism evidence="14 15">
    <name type="scientific">Desmophyllum pertusum</name>
    <dbReference type="NCBI Taxonomy" id="174260"/>
    <lineage>
        <taxon>Eukaryota</taxon>
        <taxon>Metazoa</taxon>
        <taxon>Cnidaria</taxon>
        <taxon>Anthozoa</taxon>
        <taxon>Hexacorallia</taxon>
        <taxon>Scleractinia</taxon>
        <taxon>Caryophylliina</taxon>
        <taxon>Caryophylliidae</taxon>
        <taxon>Desmophyllum</taxon>
    </lineage>
</organism>
<dbReference type="PANTHER" id="PTHR43448">
    <property type="entry name" value="PROTOHEME IX FARNESYLTRANSFERASE, MITOCHONDRIAL"/>
    <property type="match status" value="1"/>
</dbReference>
<keyword evidence="15" id="KW-1185">Reference proteome</keyword>
<dbReference type="NCBIfam" id="TIGR01473">
    <property type="entry name" value="cyoE_ctaB"/>
    <property type="match status" value="1"/>
</dbReference>
<dbReference type="EMBL" id="MU827307">
    <property type="protein sequence ID" value="KAJ7362138.1"/>
    <property type="molecule type" value="Genomic_DNA"/>
</dbReference>
<comment type="similarity">
    <text evidence="12">Belongs to the ubiA prenyltransferase family.</text>
</comment>
<evidence type="ECO:0000256" key="3">
    <source>
        <dbReference type="ARBA" id="ARBA00022679"/>
    </source>
</evidence>
<dbReference type="InterPro" id="IPR030470">
    <property type="entry name" value="UbiA_prenylTrfase_CS"/>
</dbReference>
<reference evidence="14" key="1">
    <citation type="submission" date="2023-01" db="EMBL/GenBank/DDBJ databases">
        <title>Genome assembly of the deep-sea coral Lophelia pertusa.</title>
        <authorList>
            <person name="Herrera S."/>
            <person name="Cordes E."/>
        </authorList>
    </citation>
    <scope>NUCLEOTIDE SEQUENCE</scope>
    <source>
        <strain evidence="14">USNM1676648</strain>
        <tissue evidence="14">Polyp</tissue>
    </source>
</reference>
<dbReference type="AlphaFoldDB" id="A0A9X0CMN8"/>
<name>A0A9X0CMN8_9CNID</name>
<accession>A0A9X0CMN8</accession>
<feature type="transmembrane region" description="Helical" evidence="13">
    <location>
        <begin position="194"/>
        <end position="215"/>
    </location>
</feature>
<dbReference type="Proteomes" id="UP001163046">
    <property type="component" value="Unassembled WGS sequence"/>
</dbReference>
<keyword evidence="7 12" id="KW-0496">Mitochondrion</keyword>
<dbReference type="PIRSF" id="PIRSF001773">
    <property type="entry name" value="COX10"/>
    <property type="match status" value="1"/>
</dbReference>
<keyword evidence="9 12" id="KW-0472">Membrane</keyword>
<dbReference type="GO" id="GO:0008495">
    <property type="term" value="F:protoheme IX farnesyltransferase activity"/>
    <property type="evidence" value="ECO:0007669"/>
    <property type="project" value="UniProtKB-EC"/>
</dbReference>
<dbReference type="CDD" id="cd13957">
    <property type="entry name" value="PT_UbiA_Cox10"/>
    <property type="match status" value="1"/>
</dbReference>
<evidence type="ECO:0000256" key="12">
    <source>
        <dbReference type="PIRNR" id="PIRNR001773"/>
    </source>
</evidence>
<comment type="caution">
    <text evidence="14">The sequence shown here is derived from an EMBL/GenBank/DDBJ whole genome shotgun (WGS) entry which is preliminary data.</text>
</comment>
<keyword evidence="4 13" id="KW-0812">Transmembrane</keyword>
<evidence type="ECO:0000313" key="14">
    <source>
        <dbReference type="EMBL" id="KAJ7362138.1"/>
    </source>
</evidence>
<keyword evidence="3 12" id="KW-0808">Transferase</keyword>
<dbReference type="Gene3D" id="1.10.357.140">
    <property type="entry name" value="UbiA prenyltransferase"/>
    <property type="match status" value="1"/>
</dbReference>
<keyword evidence="8 12" id="KW-0350">Heme biosynthesis</keyword>
<dbReference type="FunFam" id="1.10.357.140:FF:000004">
    <property type="entry name" value="Protoheme IX farnesyltransferase, mitochondrial"/>
    <property type="match status" value="1"/>
</dbReference>
<evidence type="ECO:0000256" key="4">
    <source>
        <dbReference type="ARBA" id="ARBA00022692"/>
    </source>
</evidence>
<evidence type="ECO:0000256" key="8">
    <source>
        <dbReference type="ARBA" id="ARBA00023133"/>
    </source>
</evidence>
<gene>
    <name evidence="14" type="primary">COX10</name>
    <name evidence="14" type="ORF">OS493_013229</name>
</gene>
<evidence type="ECO:0000256" key="2">
    <source>
        <dbReference type="ARBA" id="ARBA00016335"/>
    </source>
</evidence>
<sequence>MNSRLLLCRACSWNRALDYFLHVPASRVSYRPCIRWLHQYKVRFSRVKTKERLLSDSYGQPRSSNACQSKPKSTSTAVIGKTVNNAEEQENLSNAATKNEDTEEEWMEQKTDWKKLPRQYMQLSKIRLTGLVVITEMAGYAIAPGAMHLSTFLLAGLGTGLCSSSANALNQWLEVPFDSQMSRTQNRVLVRGRLSPLHVVLFGAVTGALGVSVLLTQINGLTAALGAATLLLYTSVYTPMKRLSILNTWVGSVVGALPPLMGWAACTGGLDAGGLVLAGILYSWQFPHFNALSWNLRADYSRAGYRMMCVTNAPLCRRVTLRHCLALVGLTTLLPVCGVTTWWLALDSLPLNVWNIYLGYQFYKDSDSKSARKLFRFSLLYLPILMLMILLHKKPRTEQEEGVVQVA</sequence>
<feature type="transmembrane region" description="Helical" evidence="13">
    <location>
        <begin position="324"/>
        <end position="345"/>
    </location>
</feature>
<dbReference type="InterPro" id="IPR006369">
    <property type="entry name" value="Protohaem_IX_farnesylTrfase"/>
</dbReference>
<evidence type="ECO:0000256" key="7">
    <source>
        <dbReference type="ARBA" id="ARBA00023128"/>
    </source>
</evidence>
<keyword evidence="6 13" id="KW-1133">Transmembrane helix</keyword>
<dbReference type="HAMAP" id="MF_00154">
    <property type="entry name" value="CyoE_CtaB"/>
    <property type="match status" value="1"/>
</dbReference>
<comment type="function">
    <text evidence="12">Converts protoheme IX and farnesyl diphosphate to heme O.</text>
</comment>
<dbReference type="OrthoDB" id="5211at2759"/>
<evidence type="ECO:0000256" key="1">
    <source>
        <dbReference type="ARBA" id="ARBA00004225"/>
    </source>
</evidence>